<dbReference type="InterPro" id="IPR021508">
    <property type="entry name" value="Gp17-like"/>
</dbReference>
<dbReference type="AlphaFoldDB" id="A0AA88EYI1"/>
<dbReference type="RefSeq" id="WP_149900110.1">
    <property type="nucleotide sequence ID" value="NZ_QRFF01000004.1"/>
</dbReference>
<proteinExistence type="predicted"/>
<protein>
    <submittedName>
        <fullName evidence="1">DUF3168 domain-containing protein</fullName>
    </submittedName>
</protein>
<name>A0AA88EYI1_RHIRH</name>
<dbReference type="Pfam" id="PF11367">
    <property type="entry name" value="Tail_completion_gp17"/>
    <property type="match status" value="1"/>
</dbReference>
<sequence length="135" mass="14182">MEPSLALQAAVRSRLVASSALTAVVPAANVRDANGLPSVFPCILIGEGQTAPGGDIARKRHDAFLDLHIWATESGLVVAKQIAGTIRAALIDTRWEVVGLHVVDLHVTASRFLRDPDGVHSHGIVSLAAIVKEVA</sequence>
<accession>A0AA88EYI1</accession>
<dbReference type="Proteomes" id="UP000473658">
    <property type="component" value="Unassembled WGS sequence"/>
</dbReference>
<gene>
    <name evidence="1" type="ORF">DXM27_16525</name>
</gene>
<evidence type="ECO:0000313" key="1">
    <source>
        <dbReference type="EMBL" id="KAA3500808.1"/>
    </source>
</evidence>
<reference evidence="1 2" key="1">
    <citation type="submission" date="2018-08" db="EMBL/GenBank/DDBJ databases">
        <title>Crown Gall in kiwifruit.</title>
        <authorList>
            <person name="Visnovsky S.B."/>
            <person name="Pitman A.R."/>
        </authorList>
    </citation>
    <scope>NUCLEOTIDE SEQUENCE [LARGE SCALE GENOMIC DNA]</scope>
    <source>
        <strain evidence="1 2">SBV_302_78_2</strain>
    </source>
</reference>
<comment type="caution">
    <text evidence="1">The sequence shown here is derived from an EMBL/GenBank/DDBJ whole genome shotgun (WGS) entry which is preliminary data.</text>
</comment>
<dbReference type="EMBL" id="QRFF01000004">
    <property type="protein sequence ID" value="KAA3500808.1"/>
    <property type="molecule type" value="Genomic_DNA"/>
</dbReference>
<organism evidence="1 2">
    <name type="scientific">Rhizobium rhizogenes</name>
    <name type="common">Agrobacterium rhizogenes</name>
    <dbReference type="NCBI Taxonomy" id="359"/>
    <lineage>
        <taxon>Bacteria</taxon>
        <taxon>Pseudomonadati</taxon>
        <taxon>Pseudomonadota</taxon>
        <taxon>Alphaproteobacteria</taxon>
        <taxon>Hyphomicrobiales</taxon>
        <taxon>Rhizobiaceae</taxon>
        <taxon>Rhizobium/Agrobacterium group</taxon>
        <taxon>Rhizobium</taxon>
    </lineage>
</organism>
<dbReference type="Gene3D" id="3.30.2000.30">
    <property type="match status" value="1"/>
</dbReference>
<evidence type="ECO:0000313" key="2">
    <source>
        <dbReference type="Proteomes" id="UP000473658"/>
    </source>
</evidence>
<dbReference type="InterPro" id="IPR053745">
    <property type="entry name" value="Viral_Tail_Comp_sf"/>
</dbReference>